<evidence type="ECO:0000313" key="3">
    <source>
        <dbReference type="Proteomes" id="UP001526201"/>
    </source>
</evidence>
<dbReference type="InterPro" id="IPR003718">
    <property type="entry name" value="OsmC/Ohr_fam"/>
</dbReference>
<dbReference type="EMBL" id="JACKTY010000031">
    <property type="protein sequence ID" value="MCV7228103.1"/>
    <property type="molecule type" value="Genomic_DNA"/>
</dbReference>
<gene>
    <name evidence="2" type="ORF">H7J73_18995</name>
</gene>
<feature type="region of interest" description="Disordered" evidence="1">
    <location>
        <begin position="1"/>
        <end position="23"/>
    </location>
</feature>
<comment type="caution">
    <text evidence="2">The sequence shown here is derived from an EMBL/GenBank/DDBJ whole genome shotgun (WGS) entry which is preliminary data.</text>
</comment>
<organism evidence="2 3">
    <name type="scientific">Mycolicibacterium komossense</name>
    <dbReference type="NCBI Taxonomy" id="1779"/>
    <lineage>
        <taxon>Bacteria</taxon>
        <taxon>Bacillati</taxon>
        <taxon>Actinomycetota</taxon>
        <taxon>Actinomycetes</taxon>
        <taxon>Mycobacteriales</taxon>
        <taxon>Mycobacteriaceae</taxon>
        <taxon>Mycolicibacterium</taxon>
    </lineage>
</organism>
<dbReference type="RefSeq" id="WP_264069162.1">
    <property type="nucleotide sequence ID" value="NZ_JACKTY010000031.1"/>
</dbReference>
<sequence>MVSEHDNHHPPLGNRAPTEDSAVNGISADDRTILIGQLSDARTVRDFSGPWEIKAAWTAGFKSEAEVRGHRIHFDQPGDIRADDTAPTPHEYFIASVAGCLIAGVVMHATVRGVQLHSVKVTVSGTFENVLRWAGIESEGNPGYRGVEVTAAISGAVDDDTIRDIWDRAVAGSPVAQSVNRRTPVVSVLTIV</sequence>
<reference evidence="2 3" key="1">
    <citation type="journal article" date="2022" name="BMC Genomics">
        <title>Comparative genome analysis of mycobacteria focusing on tRNA and non-coding RNA.</title>
        <authorList>
            <person name="Behra P.R.K."/>
            <person name="Pettersson B.M.F."/>
            <person name="Ramesh M."/>
            <person name="Das S."/>
            <person name="Dasgupta S."/>
            <person name="Kirsebom L.A."/>
        </authorList>
    </citation>
    <scope>NUCLEOTIDE SEQUENCE [LARGE SCALE GENOMIC DNA]</scope>
    <source>
        <strain evidence="2 3">DSM 44078</strain>
    </source>
</reference>
<evidence type="ECO:0000256" key="1">
    <source>
        <dbReference type="SAM" id="MobiDB-lite"/>
    </source>
</evidence>
<name>A0ABT3CF42_9MYCO</name>
<dbReference type="InterPro" id="IPR036102">
    <property type="entry name" value="OsmC/Ohrsf"/>
</dbReference>
<accession>A0ABT3CF42</accession>
<dbReference type="Gene3D" id="3.30.300.20">
    <property type="match status" value="1"/>
</dbReference>
<dbReference type="InterPro" id="IPR052924">
    <property type="entry name" value="OsmC/Ohr_hydroprdx_reductase"/>
</dbReference>
<dbReference type="Proteomes" id="UP001526201">
    <property type="component" value="Unassembled WGS sequence"/>
</dbReference>
<keyword evidence="3" id="KW-1185">Reference proteome</keyword>
<dbReference type="PANTHER" id="PTHR35368:SF1">
    <property type="entry name" value="HYDROPEROXIDE REDUCTASE"/>
    <property type="match status" value="1"/>
</dbReference>
<evidence type="ECO:0000313" key="2">
    <source>
        <dbReference type="EMBL" id="MCV7228103.1"/>
    </source>
</evidence>
<dbReference type="InterPro" id="IPR015946">
    <property type="entry name" value="KH_dom-like_a/b"/>
</dbReference>
<dbReference type="Pfam" id="PF02566">
    <property type="entry name" value="OsmC"/>
    <property type="match status" value="1"/>
</dbReference>
<dbReference type="SUPFAM" id="SSF82784">
    <property type="entry name" value="OsmC-like"/>
    <property type="match status" value="1"/>
</dbReference>
<proteinExistence type="predicted"/>
<dbReference type="PANTHER" id="PTHR35368">
    <property type="entry name" value="HYDROPEROXIDE REDUCTASE"/>
    <property type="match status" value="1"/>
</dbReference>
<protein>
    <submittedName>
        <fullName evidence="2">OsmC family protein</fullName>
    </submittedName>
</protein>